<protein>
    <submittedName>
        <fullName evidence="2">Uncharacterized protein</fullName>
    </submittedName>
</protein>
<gene>
    <name evidence="2" type="ORF">UJA718_LOCUS49731</name>
</gene>
<name>A0A821ZRJ0_9BILA</name>
<accession>A0A821ZRJ0</accession>
<comment type="caution">
    <text evidence="2">The sequence shown here is derived from an EMBL/GenBank/DDBJ whole genome shotgun (WGS) entry which is preliminary data.</text>
</comment>
<evidence type="ECO:0000313" key="3">
    <source>
        <dbReference type="Proteomes" id="UP000663873"/>
    </source>
</evidence>
<feature type="region of interest" description="Disordered" evidence="1">
    <location>
        <begin position="23"/>
        <end position="47"/>
    </location>
</feature>
<sequence>MDNVNVPTNINIHSNNISMFAHQTNSSMLPSNNNNNNSIDSSKSQGI</sequence>
<organism evidence="2 3">
    <name type="scientific">Rotaria socialis</name>
    <dbReference type="NCBI Taxonomy" id="392032"/>
    <lineage>
        <taxon>Eukaryota</taxon>
        <taxon>Metazoa</taxon>
        <taxon>Spiralia</taxon>
        <taxon>Gnathifera</taxon>
        <taxon>Rotifera</taxon>
        <taxon>Eurotatoria</taxon>
        <taxon>Bdelloidea</taxon>
        <taxon>Philodinida</taxon>
        <taxon>Philodinidae</taxon>
        <taxon>Rotaria</taxon>
    </lineage>
</organism>
<evidence type="ECO:0000256" key="1">
    <source>
        <dbReference type="SAM" id="MobiDB-lite"/>
    </source>
</evidence>
<evidence type="ECO:0000313" key="2">
    <source>
        <dbReference type="EMBL" id="CAF4989161.1"/>
    </source>
</evidence>
<keyword evidence="3" id="KW-1185">Reference proteome</keyword>
<dbReference type="Proteomes" id="UP000663873">
    <property type="component" value="Unassembled WGS sequence"/>
</dbReference>
<feature type="compositionally biased region" description="Low complexity" evidence="1">
    <location>
        <begin position="25"/>
        <end position="47"/>
    </location>
</feature>
<proteinExistence type="predicted"/>
<reference evidence="2" key="1">
    <citation type="submission" date="2021-02" db="EMBL/GenBank/DDBJ databases">
        <authorList>
            <person name="Nowell W R."/>
        </authorList>
    </citation>
    <scope>NUCLEOTIDE SEQUENCE</scope>
</reference>
<feature type="non-terminal residue" evidence="2">
    <location>
        <position position="47"/>
    </location>
</feature>
<dbReference type="EMBL" id="CAJOBP010105967">
    <property type="protein sequence ID" value="CAF4989161.1"/>
    <property type="molecule type" value="Genomic_DNA"/>
</dbReference>
<dbReference type="AlphaFoldDB" id="A0A821ZRJ0"/>